<organism evidence="1 2">
    <name type="scientific">Nonomuraea purpurea</name>
    <dbReference type="NCBI Taxonomy" id="1849276"/>
    <lineage>
        <taxon>Bacteria</taxon>
        <taxon>Bacillati</taxon>
        <taxon>Actinomycetota</taxon>
        <taxon>Actinomycetes</taxon>
        <taxon>Streptosporangiales</taxon>
        <taxon>Streptosporangiaceae</taxon>
        <taxon>Nonomuraea</taxon>
    </lineage>
</organism>
<evidence type="ECO:0000313" key="2">
    <source>
        <dbReference type="Proteomes" id="UP001595851"/>
    </source>
</evidence>
<dbReference type="EMBL" id="JBHSBI010000007">
    <property type="protein sequence ID" value="MFC4008918.1"/>
    <property type="molecule type" value="Genomic_DNA"/>
</dbReference>
<dbReference type="Proteomes" id="UP001595851">
    <property type="component" value="Unassembled WGS sequence"/>
</dbReference>
<sequence length="110" mass="11746">MTAKQDAIGPQQELARHKPTDVVIIEVEAIVPVTHAIGCAHGASLQAEIASGQICTSSNPLGMQRLLNAAWWDADAMAITCVPMWLNTWVHVMVYCDRPPNANNSPAAGS</sequence>
<gene>
    <name evidence="1" type="ORF">ACFOY2_16930</name>
</gene>
<protein>
    <submittedName>
        <fullName evidence="1">Uncharacterized protein</fullName>
    </submittedName>
</protein>
<accession>A0ABV8G8C5</accession>
<proteinExistence type="predicted"/>
<dbReference type="RefSeq" id="WP_379528979.1">
    <property type="nucleotide sequence ID" value="NZ_JBHSBI010000007.1"/>
</dbReference>
<name>A0ABV8G8C5_9ACTN</name>
<comment type="caution">
    <text evidence="1">The sequence shown here is derived from an EMBL/GenBank/DDBJ whole genome shotgun (WGS) entry which is preliminary data.</text>
</comment>
<reference evidence="2" key="1">
    <citation type="journal article" date="2019" name="Int. J. Syst. Evol. Microbiol.">
        <title>The Global Catalogue of Microorganisms (GCM) 10K type strain sequencing project: providing services to taxonomists for standard genome sequencing and annotation.</title>
        <authorList>
            <consortium name="The Broad Institute Genomics Platform"/>
            <consortium name="The Broad Institute Genome Sequencing Center for Infectious Disease"/>
            <person name="Wu L."/>
            <person name="Ma J."/>
        </authorList>
    </citation>
    <scope>NUCLEOTIDE SEQUENCE [LARGE SCALE GENOMIC DNA]</scope>
    <source>
        <strain evidence="2">TBRC 1276</strain>
    </source>
</reference>
<keyword evidence="2" id="KW-1185">Reference proteome</keyword>
<evidence type="ECO:0000313" key="1">
    <source>
        <dbReference type="EMBL" id="MFC4008918.1"/>
    </source>
</evidence>